<dbReference type="EMBL" id="FMSH01000345">
    <property type="protein sequence ID" value="SCU81525.1"/>
    <property type="molecule type" value="Genomic_DNA"/>
</dbReference>
<sequence length="145" mass="15267">MNFIAAVGAVYVGALYSAPLLLRVGAIIGENWIGRAAAELSAAIAKHAVAEVVTFGMKATLRVTAEAAMGFIGWALILEQIGELGILAVSDSPLQVWLTRCKFRKDKEAYSGPWGTIIHDKDAGKPYSSVGEEAKAFDGALKGST</sequence>
<reference evidence="1" key="1">
    <citation type="submission" date="2016-09" db="EMBL/GenBank/DDBJ databases">
        <authorList>
            <person name="Capua I."/>
            <person name="De Benedictis P."/>
            <person name="Joannis T."/>
            <person name="Lombin L.H."/>
            <person name="Cattoli G."/>
        </authorList>
    </citation>
    <scope>NUCLEOTIDE SEQUENCE</scope>
    <source>
        <strain evidence="1">B9</strain>
    </source>
</reference>
<dbReference type="RefSeq" id="WP_340527317.1">
    <property type="nucleotide sequence ID" value="NZ_FMSH01000345.1"/>
</dbReference>
<dbReference type="AlphaFoldDB" id="A0A1K0IX93"/>
<organism evidence="1">
    <name type="scientific">Cupriavidus necator</name>
    <name type="common">Alcaligenes eutrophus</name>
    <name type="synonym">Ralstonia eutropha</name>
    <dbReference type="NCBI Taxonomy" id="106590"/>
    <lineage>
        <taxon>Bacteria</taxon>
        <taxon>Pseudomonadati</taxon>
        <taxon>Pseudomonadota</taxon>
        <taxon>Betaproteobacteria</taxon>
        <taxon>Burkholderiales</taxon>
        <taxon>Burkholderiaceae</taxon>
        <taxon>Cupriavidus</taxon>
    </lineage>
</organism>
<gene>
    <name evidence="1" type="ORF">CNECB9_4090001</name>
</gene>
<accession>A0A1K0IX93</accession>
<protein>
    <submittedName>
        <fullName evidence="1">Uncharacterized protein</fullName>
    </submittedName>
</protein>
<evidence type="ECO:0000313" key="1">
    <source>
        <dbReference type="EMBL" id="SCU81525.1"/>
    </source>
</evidence>
<name>A0A1K0IX93_CUPNE</name>
<proteinExistence type="predicted"/>